<evidence type="ECO:0000256" key="4">
    <source>
        <dbReference type="ARBA" id="ARBA00022514"/>
    </source>
</evidence>
<keyword evidence="5" id="KW-0964">Secreted</keyword>
<evidence type="ECO:0000256" key="7">
    <source>
        <dbReference type="ARBA" id="ARBA00023118"/>
    </source>
</evidence>
<keyword evidence="4 9" id="KW-0202">Cytokine</keyword>
<dbReference type="GO" id="GO:0005615">
    <property type="term" value="C:extracellular space"/>
    <property type="evidence" value="ECO:0007669"/>
    <property type="project" value="UniProtKB-KW"/>
</dbReference>
<keyword evidence="8" id="KW-1015">Disulfide bond</keyword>
<dbReference type="GO" id="GO:0006955">
    <property type="term" value="P:immune response"/>
    <property type="evidence" value="ECO:0007669"/>
    <property type="project" value="UniProtKB-ARBA"/>
</dbReference>
<dbReference type="Gene3D" id="1.20.1250.10">
    <property type="match status" value="1"/>
</dbReference>
<reference evidence="10" key="1">
    <citation type="submission" date="2025-08" db="UniProtKB">
        <authorList>
            <consortium name="Ensembl"/>
        </authorList>
    </citation>
    <scope>IDENTIFICATION</scope>
</reference>
<accession>A0A8C9UBP6</accession>
<evidence type="ECO:0000256" key="9">
    <source>
        <dbReference type="RuleBase" id="RU000436"/>
    </source>
</evidence>
<dbReference type="SMART" id="SM00076">
    <property type="entry name" value="IFabd"/>
    <property type="match status" value="1"/>
</dbReference>
<evidence type="ECO:0000313" key="11">
    <source>
        <dbReference type="Proteomes" id="UP000694409"/>
    </source>
</evidence>
<dbReference type="GO" id="GO:0005126">
    <property type="term" value="F:cytokine receptor binding"/>
    <property type="evidence" value="ECO:0007669"/>
    <property type="project" value="InterPro"/>
</dbReference>
<dbReference type="SUPFAM" id="SSF47266">
    <property type="entry name" value="4-helical cytokines"/>
    <property type="match status" value="1"/>
</dbReference>
<evidence type="ECO:0000256" key="8">
    <source>
        <dbReference type="ARBA" id="ARBA00023157"/>
    </source>
</evidence>
<evidence type="ECO:0000313" key="10">
    <source>
        <dbReference type="Ensembl" id="ENSSCAP00000010132.1"/>
    </source>
</evidence>
<keyword evidence="11" id="KW-1185">Reference proteome</keyword>
<dbReference type="InterPro" id="IPR000471">
    <property type="entry name" value="Interferon_alpha/beta/delta"/>
</dbReference>
<dbReference type="Ensembl" id="ENSSCAT00000011457.1">
    <property type="protein sequence ID" value="ENSSCAP00000010132.1"/>
    <property type="gene ID" value="ENSSCAG00000007685.1"/>
</dbReference>
<dbReference type="GO" id="GO:0005125">
    <property type="term" value="F:cytokine activity"/>
    <property type="evidence" value="ECO:0007669"/>
    <property type="project" value="UniProtKB-KW"/>
</dbReference>
<sequence>ILMVFSPPPPIHQECLALQCKVCILSPPISPSDELLIAACLQQLPNAHTPSPPQPCHHQHVPFAFNILLHINHPQQAVATAPHILQHLLYILSSPSTPQHWDTQAWQDLLNNLQHYIHHLEQCMPDNVMLFEGQGPHNLPFSINKYFRLIQDFICTCLWDHVQLKACVCFEHVDTLMWQMKVQPAPVPHQAHLHQMPISSQHQQPQIEWRQQQQGLGLLSTAHTFSSQVPLPTGKQA</sequence>
<dbReference type="GeneTree" id="ENSGT01030000235207"/>
<evidence type="ECO:0000256" key="3">
    <source>
        <dbReference type="ARBA" id="ARBA00011033"/>
    </source>
</evidence>
<comment type="function">
    <text evidence="1">Has antiviral activities.</text>
</comment>
<keyword evidence="6" id="KW-0732">Signal</keyword>
<dbReference type="Proteomes" id="UP000694409">
    <property type="component" value="Unassembled WGS sequence"/>
</dbReference>
<name>A0A8C9UBP6_SERCA</name>
<dbReference type="PANTHER" id="PTHR11691:SF73">
    <property type="entry name" value="INTERFERON BETA"/>
    <property type="match status" value="1"/>
</dbReference>
<dbReference type="GO" id="GO:0051607">
    <property type="term" value="P:defense response to virus"/>
    <property type="evidence" value="ECO:0007669"/>
    <property type="project" value="UniProtKB-KW"/>
</dbReference>
<comment type="subcellular location">
    <subcellularLocation>
        <location evidence="2">Secreted</location>
    </subcellularLocation>
</comment>
<comment type="similarity">
    <text evidence="3 9">Belongs to the alpha/beta interferon family.</text>
</comment>
<keyword evidence="7 9" id="KW-0051">Antiviral defense</keyword>
<reference evidence="10" key="2">
    <citation type="submission" date="2025-09" db="UniProtKB">
        <authorList>
            <consortium name="Ensembl"/>
        </authorList>
    </citation>
    <scope>IDENTIFICATION</scope>
</reference>
<evidence type="ECO:0008006" key="12">
    <source>
        <dbReference type="Google" id="ProtNLM"/>
    </source>
</evidence>
<organism evidence="10 11">
    <name type="scientific">Serinus canaria</name>
    <name type="common">Island canary</name>
    <name type="synonym">Fringilla canaria</name>
    <dbReference type="NCBI Taxonomy" id="9135"/>
    <lineage>
        <taxon>Eukaryota</taxon>
        <taxon>Metazoa</taxon>
        <taxon>Chordata</taxon>
        <taxon>Craniata</taxon>
        <taxon>Vertebrata</taxon>
        <taxon>Euteleostomi</taxon>
        <taxon>Archelosauria</taxon>
        <taxon>Archosauria</taxon>
        <taxon>Dinosauria</taxon>
        <taxon>Saurischia</taxon>
        <taxon>Theropoda</taxon>
        <taxon>Coelurosauria</taxon>
        <taxon>Aves</taxon>
        <taxon>Neognathae</taxon>
        <taxon>Neoaves</taxon>
        <taxon>Telluraves</taxon>
        <taxon>Australaves</taxon>
        <taxon>Passeriformes</taxon>
        <taxon>Passeroidea</taxon>
        <taxon>Fringillidae</taxon>
        <taxon>Carduelinae</taxon>
        <taxon>Serinus</taxon>
    </lineage>
</organism>
<evidence type="ECO:0000256" key="2">
    <source>
        <dbReference type="ARBA" id="ARBA00004613"/>
    </source>
</evidence>
<dbReference type="Pfam" id="PF00143">
    <property type="entry name" value="Interferon"/>
    <property type="match status" value="1"/>
</dbReference>
<evidence type="ECO:0000256" key="5">
    <source>
        <dbReference type="ARBA" id="ARBA00022525"/>
    </source>
</evidence>
<evidence type="ECO:0000256" key="1">
    <source>
        <dbReference type="ARBA" id="ARBA00002718"/>
    </source>
</evidence>
<evidence type="ECO:0000256" key="6">
    <source>
        <dbReference type="ARBA" id="ARBA00022729"/>
    </source>
</evidence>
<dbReference type="AlphaFoldDB" id="A0A8C9UBP6"/>
<dbReference type="InterPro" id="IPR009079">
    <property type="entry name" value="4_helix_cytokine-like_core"/>
</dbReference>
<dbReference type="PANTHER" id="PTHR11691">
    <property type="entry name" value="TYPE I INTERFERON"/>
    <property type="match status" value="1"/>
</dbReference>
<proteinExistence type="inferred from homology"/>
<protein>
    <recommendedName>
        <fullName evidence="12">Interferon alpha</fullName>
    </recommendedName>
</protein>